<evidence type="ECO:0000259" key="1">
    <source>
        <dbReference type="Pfam" id="PF01796"/>
    </source>
</evidence>
<dbReference type="PANTHER" id="PTHR34075">
    <property type="entry name" value="BLR3430 PROTEIN"/>
    <property type="match status" value="1"/>
</dbReference>
<feature type="domain" description="ChsH2 C-terminal OB-fold" evidence="1">
    <location>
        <begin position="44"/>
        <end position="104"/>
    </location>
</feature>
<name>A0ABR6HDZ6_AMIAI</name>
<dbReference type="EMBL" id="JACICB010000021">
    <property type="protein sequence ID" value="MBB3708702.1"/>
    <property type="molecule type" value="Genomic_DNA"/>
</dbReference>
<protein>
    <recommendedName>
        <fullName evidence="1">ChsH2 C-terminal OB-fold domain-containing protein</fullName>
    </recommendedName>
</protein>
<evidence type="ECO:0000313" key="2">
    <source>
        <dbReference type="EMBL" id="MBB3708702.1"/>
    </source>
</evidence>
<accession>A0ABR6HDZ6</accession>
<comment type="caution">
    <text evidence="2">The sequence shown here is derived from an EMBL/GenBank/DDBJ whole genome shotgun (WGS) entry which is preliminary data.</text>
</comment>
<reference evidence="2 3" key="1">
    <citation type="submission" date="2020-08" db="EMBL/GenBank/DDBJ databases">
        <title>Genomic Encyclopedia of Type Strains, Phase IV (KMG-IV): sequencing the most valuable type-strain genomes for metagenomic binning, comparative biology and taxonomic classification.</title>
        <authorList>
            <person name="Goeker M."/>
        </authorList>
    </citation>
    <scope>NUCLEOTIDE SEQUENCE [LARGE SCALE GENOMIC DNA]</scope>
    <source>
        <strain evidence="2 3">DSM 10368</strain>
    </source>
</reference>
<dbReference type="Pfam" id="PF01796">
    <property type="entry name" value="OB_ChsH2_C"/>
    <property type="match status" value="1"/>
</dbReference>
<dbReference type="Proteomes" id="UP000577697">
    <property type="component" value="Unassembled WGS sequence"/>
</dbReference>
<dbReference type="RefSeq" id="WP_083948957.1">
    <property type="nucleotide sequence ID" value="NZ_CP015009.1"/>
</dbReference>
<proteinExistence type="predicted"/>
<dbReference type="PANTHER" id="PTHR34075:SF5">
    <property type="entry name" value="BLR3430 PROTEIN"/>
    <property type="match status" value="1"/>
</dbReference>
<organism evidence="2 3">
    <name type="scientific">Aminobacter aminovorans</name>
    <name type="common">Chelatobacter heintzii</name>
    <dbReference type="NCBI Taxonomy" id="83263"/>
    <lineage>
        <taxon>Bacteria</taxon>
        <taxon>Pseudomonadati</taxon>
        <taxon>Pseudomonadota</taxon>
        <taxon>Alphaproteobacteria</taxon>
        <taxon>Hyphomicrobiales</taxon>
        <taxon>Phyllobacteriaceae</taxon>
        <taxon>Aminobacter</taxon>
    </lineage>
</organism>
<keyword evidence="3" id="KW-1185">Reference proteome</keyword>
<dbReference type="SUPFAM" id="SSF50249">
    <property type="entry name" value="Nucleic acid-binding proteins"/>
    <property type="match status" value="1"/>
</dbReference>
<sequence length="130" mass="14598">MTGGPEQQFLNFLKEGKFMLQKVEETGEHVFYPRVLATSAKWTWVEASGQGTVYSSTVIRQRPEKGGDFCVALVELSEGPRVISRLVDIDPDEVRIGLPVTASVQMADWKWEDTPVIAFRPRGLEQANDE</sequence>
<dbReference type="InterPro" id="IPR052513">
    <property type="entry name" value="Thioester_dehydratase-like"/>
</dbReference>
<dbReference type="InterPro" id="IPR002878">
    <property type="entry name" value="ChsH2_C"/>
</dbReference>
<gene>
    <name evidence="2" type="ORF">FHS67_005042</name>
</gene>
<evidence type="ECO:0000313" key="3">
    <source>
        <dbReference type="Proteomes" id="UP000577697"/>
    </source>
</evidence>
<dbReference type="InterPro" id="IPR012340">
    <property type="entry name" value="NA-bd_OB-fold"/>
</dbReference>